<dbReference type="AlphaFoldDB" id="A0A3S2UML6"/>
<proteinExistence type="predicted"/>
<comment type="caution">
    <text evidence="2">The sequence shown here is derived from an EMBL/GenBank/DDBJ whole genome shotgun (WGS) entry which is preliminary data.</text>
</comment>
<dbReference type="RefSeq" id="WP_127703799.1">
    <property type="nucleotide sequence ID" value="NZ_SACK01000002.1"/>
</dbReference>
<feature type="domain" description="Calcineurin-like phosphoesterase" evidence="1">
    <location>
        <begin position="59"/>
        <end position="257"/>
    </location>
</feature>
<evidence type="ECO:0000259" key="1">
    <source>
        <dbReference type="Pfam" id="PF00149"/>
    </source>
</evidence>
<protein>
    <submittedName>
        <fullName evidence="2">Metallophosphoesterase</fullName>
    </submittedName>
</protein>
<organism evidence="2 3">
    <name type="scientific">Mucilaginibacter limnophilus</name>
    <dbReference type="NCBI Taxonomy" id="1932778"/>
    <lineage>
        <taxon>Bacteria</taxon>
        <taxon>Pseudomonadati</taxon>
        <taxon>Bacteroidota</taxon>
        <taxon>Sphingobacteriia</taxon>
        <taxon>Sphingobacteriales</taxon>
        <taxon>Sphingobacteriaceae</taxon>
        <taxon>Mucilaginibacter</taxon>
    </lineage>
</organism>
<dbReference type="Proteomes" id="UP000282759">
    <property type="component" value="Unassembled WGS sequence"/>
</dbReference>
<evidence type="ECO:0000313" key="2">
    <source>
        <dbReference type="EMBL" id="RVU01424.1"/>
    </source>
</evidence>
<reference evidence="2 3" key="1">
    <citation type="submission" date="2019-01" db="EMBL/GenBank/DDBJ databases">
        <authorList>
            <person name="Chen W.-M."/>
        </authorList>
    </citation>
    <scope>NUCLEOTIDE SEQUENCE [LARGE SCALE GENOMIC DNA]</scope>
    <source>
        <strain evidence="2 3">YBJ-36</strain>
    </source>
</reference>
<dbReference type="OrthoDB" id="9773199at2"/>
<dbReference type="GO" id="GO:0016787">
    <property type="term" value="F:hydrolase activity"/>
    <property type="evidence" value="ECO:0007669"/>
    <property type="project" value="InterPro"/>
</dbReference>
<accession>A0A3S2UML6</accession>
<dbReference type="InterPro" id="IPR004843">
    <property type="entry name" value="Calcineurin-like_PHP"/>
</dbReference>
<sequence length="364" mass="42437">MRKFLQRLLRKPVARLADKYSSRPDKRRVNAALNKLYKNITGNPPKRGLLIPFDAHHDKFVIFSDLHKGARDHSDIFALSEKNYLTALDHYYKEGFTYVNLGDSEELWENLFITVKRHNKETFEKEKLFLQRKAFIKVFGNHDLYWDNDPLAAVSLLQIYGEAIKVHEGVVLQTVINNKPLFIFMTHGHQGDLQSDGNWFSKWFVSNIWAPLQAFLELNINTPANNEMLKTDHNRIMYEWSAKKKDVVLITGHTHQPVFASLTHLEKLYAELMRAKKDNDIEKMNELQTQINFRQNKGDMIPDFNVYVPTYFNTGCCCFNDGDITGIEIEGSCIRLTKWEYNSRNESERFVLEEAKLETLANLA</sequence>
<dbReference type="EMBL" id="SACK01000002">
    <property type="protein sequence ID" value="RVU01424.1"/>
    <property type="molecule type" value="Genomic_DNA"/>
</dbReference>
<keyword evidence="3" id="KW-1185">Reference proteome</keyword>
<dbReference type="Pfam" id="PF00149">
    <property type="entry name" value="Metallophos"/>
    <property type="match status" value="1"/>
</dbReference>
<dbReference type="SUPFAM" id="SSF56300">
    <property type="entry name" value="Metallo-dependent phosphatases"/>
    <property type="match status" value="1"/>
</dbReference>
<dbReference type="Gene3D" id="3.60.21.10">
    <property type="match status" value="1"/>
</dbReference>
<gene>
    <name evidence="2" type="ORF">EOD41_05530</name>
</gene>
<name>A0A3S2UML6_9SPHI</name>
<dbReference type="InterPro" id="IPR029052">
    <property type="entry name" value="Metallo-depent_PP-like"/>
</dbReference>
<evidence type="ECO:0000313" key="3">
    <source>
        <dbReference type="Proteomes" id="UP000282759"/>
    </source>
</evidence>